<proteinExistence type="predicted"/>
<accession>A0A835ZFI4</accession>
<gene>
    <name evidence="1" type="ORF">JKP88DRAFT_306172</name>
</gene>
<reference evidence="1" key="1">
    <citation type="submission" date="2021-02" db="EMBL/GenBank/DDBJ databases">
        <title>First Annotated Genome of the Yellow-green Alga Tribonema minus.</title>
        <authorList>
            <person name="Mahan K.M."/>
        </authorList>
    </citation>
    <scope>NUCLEOTIDE SEQUENCE</scope>
    <source>
        <strain evidence="1">UTEX B ZZ1240</strain>
    </source>
</reference>
<dbReference type="Proteomes" id="UP000664859">
    <property type="component" value="Unassembled WGS sequence"/>
</dbReference>
<sequence length="356" mass="39065">MAGRDDAYSYVCSRVAATLGQLAQRAELYGLQAIAAQLETAGDQYRGLPQLLSQLKTVLQFEGGGRWLYIAGVSRHWRAVLMATCARSLGLQHLAKTRYTEAVGSVEAFAVAADAGVLNDESSARHIKRALGKRGSRVILSCATGIAFKLELDMHVLLCAAESGDFEWLKLVGKLMQETQALSRFELINAAVSAARSGDDGDMLGWILEQDWGEGGMPQWIGAGLATVAARHGHEFTMGWCLEDGVDRFDFPSYAEHYDDIDLDDDWAFAMQNCFEIDQRSAEAHVYGLLDTAVKADSAVVASLTVRSASVALFKWARENHKGQWFPETISEMLTAAERVKNKPLKAWLKSLQAEN</sequence>
<protein>
    <submittedName>
        <fullName evidence="1">Uncharacterized protein</fullName>
    </submittedName>
</protein>
<evidence type="ECO:0000313" key="2">
    <source>
        <dbReference type="Proteomes" id="UP000664859"/>
    </source>
</evidence>
<dbReference type="AlphaFoldDB" id="A0A835ZFI4"/>
<comment type="caution">
    <text evidence="1">The sequence shown here is derived from an EMBL/GenBank/DDBJ whole genome shotgun (WGS) entry which is preliminary data.</text>
</comment>
<organism evidence="1 2">
    <name type="scientific">Tribonema minus</name>
    <dbReference type="NCBI Taxonomy" id="303371"/>
    <lineage>
        <taxon>Eukaryota</taxon>
        <taxon>Sar</taxon>
        <taxon>Stramenopiles</taxon>
        <taxon>Ochrophyta</taxon>
        <taxon>PX clade</taxon>
        <taxon>Xanthophyceae</taxon>
        <taxon>Tribonematales</taxon>
        <taxon>Tribonemataceae</taxon>
        <taxon>Tribonema</taxon>
    </lineage>
</organism>
<keyword evidence="2" id="KW-1185">Reference proteome</keyword>
<name>A0A835ZFI4_9STRA</name>
<evidence type="ECO:0000313" key="1">
    <source>
        <dbReference type="EMBL" id="KAG5188028.1"/>
    </source>
</evidence>
<dbReference type="EMBL" id="JAFCMP010000079">
    <property type="protein sequence ID" value="KAG5188028.1"/>
    <property type="molecule type" value="Genomic_DNA"/>
</dbReference>